<evidence type="ECO:0000259" key="12">
    <source>
        <dbReference type="Pfam" id="PF05036"/>
    </source>
</evidence>
<feature type="active site" evidence="7">
    <location>
        <position position="159"/>
    </location>
</feature>
<dbReference type="Gene3D" id="3.40.710.10">
    <property type="entry name" value="DD-peptidase/beta-lactamase superfamily"/>
    <property type="match status" value="1"/>
</dbReference>
<dbReference type="OrthoDB" id="5291989at2"/>
<evidence type="ECO:0000256" key="7">
    <source>
        <dbReference type="PIRSR" id="PIRSR618044-1"/>
    </source>
</evidence>
<dbReference type="Gene3D" id="3.30.70.1070">
    <property type="entry name" value="Sporulation related repeat"/>
    <property type="match status" value="1"/>
</dbReference>
<dbReference type="STRING" id="1612308.SAMN05444581_10230"/>
<dbReference type="InterPro" id="IPR007730">
    <property type="entry name" value="SPOR-like_dom"/>
</dbReference>
<feature type="active site" description="Proton acceptor" evidence="7">
    <location>
        <position position="102"/>
    </location>
</feature>
<dbReference type="GO" id="GO:0042834">
    <property type="term" value="F:peptidoglycan binding"/>
    <property type="evidence" value="ECO:0007669"/>
    <property type="project" value="InterPro"/>
</dbReference>
<evidence type="ECO:0000256" key="10">
    <source>
        <dbReference type="SAM" id="MobiDB-lite"/>
    </source>
</evidence>
<evidence type="ECO:0000259" key="11">
    <source>
        <dbReference type="Pfam" id="PF00768"/>
    </source>
</evidence>
<evidence type="ECO:0000256" key="8">
    <source>
        <dbReference type="PIRSR" id="PIRSR618044-2"/>
    </source>
</evidence>
<evidence type="ECO:0000256" key="1">
    <source>
        <dbReference type="ARBA" id="ARBA00007164"/>
    </source>
</evidence>
<dbReference type="Pfam" id="PF00768">
    <property type="entry name" value="Peptidase_S11"/>
    <property type="match status" value="1"/>
</dbReference>
<dbReference type="PRINTS" id="PR00725">
    <property type="entry name" value="DADACBPTASE1"/>
</dbReference>
<evidence type="ECO:0000256" key="6">
    <source>
        <dbReference type="ARBA" id="ARBA00023316"/>
    </source>
</evidence>
<keyword evidence="3" id="KW-0378">Hydrolase</keyword>
<reference evidence="13 14" key="1">
    <citation type="submission" date="2016-10" db="EMBL/GenBank/DDBJ databases">
        <authorList>
            <person name="de Groot N.N."/>
        </authorList>
    </citation>
    <scope>NUCLEOTIDE SEQUENCE [LARGE SCALE GENOMIC DNA]</scope>
    <source>
        <strain evidence="13 14">NE2</strain>
    </source>
</reference>
<organism evidence="13 14">
    <name type="scientific">Methylocapsa palsarum</name>
    <dbReference type="NCBI Taxonomy" id="1612308"/>
    <lineage>
        <taxon>Bacteria</taxon>
        <taxon>Pseudomonadati</taxon>
        <taxon>Pseudomonadota</taxon>
        <taxon>Alphaproteobacteria</taxon>
        <taxon>Hyphomicrobiales</taxon>
        <taxon>Beijerinckiaceae</taxon>
        <taxon>Methylocapsa</taxon>
    </lineage>
</organism>
<keyword evidence="6" id="KW-0961">Cell wall biogenesis/degradation</keyword>
<dbReference type="AlphaFoldDB" id="A0A1I3WS20"/>
<gene>
    <name evidence="13" type="ORF">SAMN05444581_10230</name>
</gene>
<evidence type="ECO:0000256" key="2">
    <source>
        <dbReference type="ARBA" id="ARBA00022729"/>
    </source>
</evidence>
<feature type="binding site" evidence="8">
    <location>
        <position position="261"/>
    </location>
    <ligand>
        <name>substrate</name>
    </ligand>
</feature>
<proteinExistence type="inferred from homology"/>
<dbReference type="InterPro" id="IPR018044">
    <property type="entry name" value="Peptidase_S11"/>
</dbReference>
<feature type="region of interest" description="Disordered" evidence="10">
    <location>
        <begin position="326"/>
        <end position="352"/>
    </location>
</feature>
<feature type="domain" description="Peptidase S11 D-alanyl-D-alanine carboxypeptidase A N-terminal" evidence="11">
    <location>
        <begin position="75"/>
        <end position="291"/>
    </location>
</feature>
<dbReference type="InterPro" id="IPR012338">
    <property type="entry name" value="Beta-lactam/transpept-like"/>
</dbReference>
<dbReference type="Pfam" id="PF05036">
    <property type="entry name" value="SPOR"/>
    <property type="match status" value="1"/>
</dbReference>
<evidence type="ECO:0000256" key="4">
    <source>
        <dbReference type="ARBA" id="ARBA00022960"/>
    </source>
</evidence>
<keyword evidence="13" id="KW-0121">Carboxypeptidase</keyword>
<dbReference type="InterPro" id="IPR001967">
    <property type="entry name" value="Peptidase_S11_N"/>
</dbReference>
<dbReference type="PANTHER" id="PTHR21581">
    <property type="entry name" value="D-ALANYL-D-ALANINE CARBOXYPEPTIDASE"/>
    <property type="match status" value="1"/>
</dbReference>
<dbReference type="Proteomes" id="UP000198755">
    <property type="component" value="Unassembled WGS sequence"/>
</dbReference>
<name>A0A1I3WS20_9HYPH</name>
<dbReference type="GO" id="GO:0071555">
    <property type="term" value="P:cell wall organization"/>
    <property type="evidence" value="ECO:0007669"/>
    <property type="project" value="UniProtKB-KW"/>
</dbReference>
<dbReference type="InterPro" id="IPR036680">
    <property type="entry name" value="SPOR-like_sf"/>
</dbReference>
<sequence>MQDRSKLETGFGRINLGVALSSILALSGVLAAPAEARHSRHHHHASQRHAMGAHFSHRRHHEHGVDGTLQSRIAEIVVDANSGRILYARNENELRHPASITKVMTLYMLFEQIERGRLRLDSELRVSAHAAAQAPTKLGLRPGQTISVDDAIKAVVTRSANDIAVAIAETIGGDEDSFVDMMTRKAHSLGMSRTHFANASGLPNDAQVTTASDLAVLGRAIQDRFPRYYRYFSTHAFYYAGATILNHNHLMDRIEGMDGIKTGYTRASGFNLLTSVKRNGHFIVAVVLGGSSASSRDKIMADLIEDQIDNGETVRTAALISENNVRTADADEAQQDLPHRPEPSMDLPAKAPAAPKTAIPSQFLDPVRVASISPEIPLEKARPAYVAGALKPPAEGGAGAKPALAKQASLNGSTAGFTRSFGAAESGATNAAAQRTTPSAKAHDAEKPAASKIDPPQSAKVKLADAGRPAAARNGWMIQIGATDNAAKATELLVRAKSEGRKALNGAQPFTEKVEKGSGTLYRARFAGLEADSAELACKTLKRSGFACFATRN</sequence>
<keyword evidence="5" id="KW-0573">Peptidoglycan synthesis</keyword>
<feature type="domain" description="SPOR" evidence="12">
    <location>
        <begin position="473"/>
        <end position="551"/>
    </location>
</feature>
<dbReference type="EMBL" id="FOSN01000002">
    <property type="protein sequence ID" value="SFK09266.1"/>
    <property type="molecule type" value="Genomic_DNA"/>
</dbReference>
<dbReference type="GO" id="GO:0009002">
    <property type="term" value="F:serine-type D-Ala-D-Ala carboxypeptidase activity"/>
    <property type="evidence" value="ECO:0007669"/>
    <property type="project" value="InterPro"/>
</dbReference>
<dbReference type="GO" id="GO:0008360">
    <property type="term" value="P:regulation of cell shape"/>
    <property type="evidence" value="ECO:0007669"/>
    <property type="project" value="UniProtKB-KW"/>
</dbReference>
<evidence type="ECO:0000256" key="3">
    <source>
        <dbReference type="ARBA" id="ARBA00022801"/>
    </source>
</evidence>
<dbReference type="PANTHER" id="PTHR21581:SF6">
    <property type="entry name" value="TRAFFICKING PROTEIN PARTICLE COMPLEX SUBUNIT 12"/>
    <property type="match status" value="1"/>
</dbReference>
<evidence type="ECO:0000313" key="13">
    <source>
        <dbReference type="EMBL" id="SFK09266.1"/>
    </source>
</evidence>
<feature type="region of interest" description="Disordered" evidence="10">
    <location>
        <begin position="426"/>
        <end position="460"/>
    </location>
</feature>
<dbReference type="GO" id="GO:0006508">
    <property type="term" value="P:proteolysis"/>
    <property type="evidence" value="ECO:0007669"/>
    <property type="project" value="InterPro"/>
</dbReference>
<keyword evidence="13" id="KW-0645">Protease</keyword>
<accession>A0A1I3WS20</accession>
<dbReference type="GO" id="GO:0009252">
    <property type="term" value="P:peptidoglycan biosynthetic process"/>
    <property type="evidence" value="ECO:0007669"/>
    <property type="project" value="UniProtKB-KW"/>
</dbReference>
<keyword evidence="14" id="KW-1185">Reference proteome</keyword>
<protein>
    <submittedName>
        <fullName evidence="13">D-alanyl-D-alanine carboxypeptidase</fullName>
    </submittedName>
</protein>
<dbReference type="RefSeq" id="WP_091678698.1">
    <property type="nucleotide sequence ID" value="NZ_FOSN01000002.1"/>
</dbReference>
<evidence type="ECO:0000256" key="9">
    <source>
        <dbReference type="RuleBase" id="RU004016"/>
    </source>
</evidence>
<comment type="similarity">
    <text evidence="1 9">Belongs to the peptidase S11 family.</text>
</comment>
<evidence type="ECO:0000256" key="5">
    <source>
        <dbReference type="ARBA" id="ARBA00022984"/>
    </source>
</evidence>
<evidence type="ECO:0000313" key="14">
    <source>
        <dbReference type="Proteomes" id="UP000198755"/>
    </source>
</evidence>
<dbReference type="SUPFAM" id="SSF56601">
    <property type="entry name" value="beta-lactamase/transpeptidase-like"/>
    <property type="match status" value="1"/>
</dbReference>
<keyword evidence="2" id="KW-0732">Signal</keyword>
<keyword evidence="4" id="KW-0133">Cell shape</keyword>
<feature type="active site" description="Acyl-ester intermediate" evidence="7">
    <location>
        <position position="99"/>
    </location>
</feature>